<evidence type="ECO:0000256" key="1">
    <source>
        <dbReference type="ARBA" id="ARBA00004496"/>
    </source>
</evidence>
<dbReference type="Pfam" id="PF00072">
    <property type="entry name" value="Response_reg"/>
    <property type="match status" value="1"/>
</dbReference>
<dbReference type="GO" id="GO:0045893">
    <property type="term" value="P:positive regulation of DNA-templated transcription"/>
    <property type="evidence" value="ECO:0007669"/>
    <property type="project" value="UniProtKB-ARBA"/>
</dbReference>
<dbReference type="InterPro" id="IPR001867">
    <property type="entry name" value="OmpR/PhoB-type_DNA-bd"/>
</dbReference>
<name>A0A498R828_9FIRM</name>
<evidence type="ECO:0000256" key="8">
    <source>
        <dbReference type="ARBA" id="ARBA00057085"/>
    </source>
</evidence>
<dbReference type="PROSITE" id="PS51755">
    <property type="entry name" value="OMPR_PHOB"/>
    <property type="match status" value="1"/>
</dbReference>
<dbReference type="GO" id="GO:0000156">
    <property type="term" value="F:phosphorelay response regulator activity"/>
    <property type="evidence" value="ECO:0007669"/>
    <property type="project" value="TreeGrafter"/>
</dbReference>
<evidence type="ECO:0000256" key="10">
    <source>
        <dbReference type="PROSITE-ProRule" id="PRU00169"/>
    </source>
</evidence>
<proteinExistence type="predicted"/>
<accession>A0A498R828</accession>
<dbReference type="GO" id="GO:0000987">
    <property type="term" value="F:cis-regulatory region sequence-specific DNA binding"/>
    <property type="evidence" value="ECO:0007669"/>
    <property type="project" value="UniProtKB-ARBA"/>
</dbReference>
<evidence type="ECO:0000256" key="4">
    <source>
        <dbReference type="ARBA" id="ARBA00023012"/>
    </source>
</evidence>
<keyword evidence="2" id="KW-0963">Cytoplasm</keyword>
<evidence type="ECO:0000256" key="6">
    <source>
        <dbReference type="ARBA" id="ARBA00023125"/>
    </source>
</evidence>
<evidence type="ECO:0000256" key="3">
    <source>
        <dbReference type="ARBA" id="ARBA00022553"/>
    </source>
</evidence>
<dbReference type="InterPro" id="IPR036388">
    <property type="entry name" value="WH-like_DNA-bd_sf"/>
</dbReference>
<evidence type="ECO:0000259" key="12">
    <source>
        <dbReference type="PROSITE" id="PS50110"/>
    </source>
</evidence>
<keyword evidence="3 10" id="KW-0597">Phosphoprotein</keyword>
<reference evidence="14 15" key="1">
    <citation type="submission" date="2018-06" db="EMBL/GenBank/DDBJ databases">
        <authorList>
            <person name="Strepis N."/>
        </authorList>
    </citation>
    <scope>NUCLEOTIDE SEQUENCE [LARGE SCALE GENOMIC DNA]</scope>
    <source>
        <strain evidence="14">LUCI</strain>
    </source>
</reference>
<dbReference type="InterPro" id="IPR001789">
    <property type="entry name" value="Sig_transdc_resp-reg_receiver"/>
</dbReference>
<evidence type="ECO:0000256" key="2">
    <source>
        <dbReference type="ARBA" id="ARBA00022490"/>
    </source>
</evidence>
<evidence type="ECO:0000256" key="5">
    <source>
        <dbReference type="ARBA" id="ARBA00023015"/>
    </source>
</evidence>
<dbReference type="CDD" id="cd17620">
    <property type="entry name" value="REC_OmpR_KdpE-like"/>
    <property type="match status" value="1"/>
</dbReference>
<feature type="domain" description="Response regulatory" evidence="12">
    <location>
        <begin position="6"/>
        <end position="119"/>
    </location>
</feature>
<dbReference type="PROSITE" id="PS50110">
    <property type="entry name" value="RESPONSE_REGULATORY"/>
    <property type="match status" value="1"/>
</dbReference>
<evidence type="ECO:0000259" key="13">
    <source>
        <dbReference type="PROSITE" id="PS51755"/>
    </source>
</evidence>
<dbReference type="GO" id="GO:0005829">
    <property type="term" value="C:cytosol"/>
    <property type="evidence" value="ECO:0007669"/>
    <property type="project" value="TreeGrafter"/>
</dbReference>
<dbReference type="EMBL" id="UPPP01000071">
    <property type="protein sequence ID" value="VBB07067.1"/>
    <property type="molecule type" value="Genomic_DNA"/>
</dbReference>
<keyword evidence="4" id="KW-0902">Two-component regulatory system</keyword>
<dbReference type="GO" id="GO:0042802">
    <property type="term" value="F:identical protein binding"/>
    <property type="evidence" value="ECO:0007669"/>
    <property type="project" value="UniProtKB-ARBA"/>
</dbReference>
<dbReference type="InterPro" id="IPR011006">
    <property type="entry name" value="CheY-like_superfamily"/>
</dbReference>
<dbReference type="Gene3D" id="3.40.50.2300">
    <property type="match status" value="1"/>
</dbReference>
<comment type="function">
    <text evidence="8">Member of the two-component regulatory system KdpD/KdpE involved in the regulation of the kdp operon. Upon phosphorylation by KdpD, functions as a transcription regulator by direct binding to promoter regions of target genes to positively regulate their expression.</text>
</comment>
<dbReference type="SMART" id="SM00862">
    <property type="entry name" value="Trans_reg_C"/>
    <property type="match status" value="1"/>
</dbReference>
<keyword evidence="15" id="KW-1185">Reference proteome</keyword>
<evidence type="ECO:0000256" key="7">
    <source>
        <dbReference type="ARBA" id="ARBA00023163"/>
    </source>
</evidence>
<gene>
    <name evidence="14" type="ORF">LUCI_2311</name>
</gene>
<dbReference type="Gene3D" id="1.10.10.10">
    <property type="entry name" value="Winged helix-like DNA-binding domain superfamily/Winged helix DNA-binding domain"/>
    <property type="match status" value="1"/>
</dbReference>
<dbReference type="SUPFAM" id="SSF52172">
    <property type="entry name" value="CheY-like"/>
    <property type="match status" value="1"/>
</dbReference>
<evidence type="ECO:0000256" key="9">
    <source>
        <dbReference type="ARBA" id="ARBA00074083"/>
    </source>
</evidence>
<comment type="subcellular location">
    <subcellularLocation>
        <location evidence="1">Cytoplasm</location>
    </subcellularLocation>
</comment>
<dbReference type="InterPro" id="IPR039420">
    <property type="entry name" value="WalR-like"/>
</dbReference>
<evidence type="ECO:0000313" key="15">
    <source>
        <dbReference type="Proteomes" id="UP000277811"/>
    </source>
</evidence>
<dbReference type="RefSeq" id="WP_207857516.1">
    <property type="nucleotide sequence ID" value="NZ_UPPP01000071.1"/>
</dbReference>
<protein>
    <recommendedName>
        <fullName evidence="9">Transcriptional regulatory protein KdpE</fullName>
    </recommendedName>
</protein>
<feature type="DNA-binding region" description="OmpR/PhoB-type" evidence="11">
    <location>
        <begin position="128"/>
        <end position="226"/>
    </location>
</feature>
<keyword evidence="7" id="KW-0804">Transcription</keyword>
<dbReference type="AlphaFoldDB" id="A0A498R828"/>
<evidence type="ECO:0000313" key="14">
    <source>
        <dbReference type="EMBL" id="VBB07067.1"/>
    </source>
</evidence>
<dbReference type="CDD" id="cd00383">
    <property type="entry name" value="trans_reg_C"/>
    <property type="match status" value="1"/>
</dbReference>
<dbReference type="GO" id="GO:0032993">
    <property type="term" value="C:protein-DNA complex"/>
    <property type="evidence" value="ECO:0007669"/>
    <property type="project" value="TreeGrafter"/>
</dbReference>
<dbReference type="PANTHER" id="PTHR48111:SF50">
    <property type="entry name" value="KDP OPERON TRANSCRIPTIONAL REGULATORY PROTEIN KDPE"/>
    <property type="match status" value="1"/>
</dbReference>
<dbReference type="SMART" id="SM00448">
    <property type="entry name" value="REC"/>
    <property type="match status" value="1"/>
</dbReference>
<dbReference type="PANTHER" id="PTHR48111">
    <property type="entry name" value="REGULATOR OF RPOS"/>
    <property type="match status" value="1"/>
</dbReference>
<keyword evidence="5" id="KW-0805">Transcription regulation</keyword>
<keyword evidence="6 11" id="KW-0238">DNA-binding</keyword>
<dbReference type="Proteomes" id="UP000277811">
    <property type="component" value="Unassembled WGS sequence"/>
</dbReference>
<sequence length="227" mass="25666">MDQQLKVLVIDDELQLRRLLKVSLEGQGYKLSEAVNGQDGLLAAAAYKPDIVLLDLGLPDMDGKEVVRRIREWSRVPILILSARDQEQEKVEALDAGADDYLTKPFGISELMARIRVSLRHASPGSDDSRLECGDLIIDLTKREVTLSGKEVKLTPTEYDLLKVLAQNAGKVLTHRQLLKLVWGVESDDNQYIRVYIGQLRRKIEENPAQPRYITTESGIGYRMMHK</sequence>
<feature type="modified residue" description="4-aspartylphosphate" evidence="10">
    <location>
        <position position="55"/>
    </location>
</feature>
<dbReference type="Gene3D" id="6.10.250.690">
    <property type="match status" value="1"/>
</dbReference>
<dbReference type="FunFam" id="1.10.10.10:FF:000210">
    <property type="entry name" value="Winged-helix transcriptional response regulator KdpE"/>
    <property type="match status" value="1"/>
</dbReference>
<organism evidence="14 15">
    <name type="scientific">Lucifera butyrica</name>
    <dbReference type="NCBI Taxonomy" id="1351585"/>
    <lineage>
        <taxon>Bacteria</taxon>
        <taxon>Bacillati</taxon>
        <taxon>Bacillota</taxon>
        <taxon>Negativicutes</taxon>
        <taxon>Veillonellales</taxon>
        <taxon>Veillonellaceae</taxon>
        <taxon>Lucifera</taxon>
    </lineage>
</organism>
<dbReference type="Pfam" id="PF00486">
    <property type="entry name" value="Trans_reg_C"/>
    <property type="match status" value="1"/>
</dbReference>
<dbReference type="FunFam" id="3.40.50.2300:FF:000021">
    <property type="entry name" value="Two-component system response regulator KdpE"/>
    <property type="match status" value="1"/>
</dbReference>
<feature type="domain" description="OmpR/PhoB-type" evidence="13">
    <location>
        <begin position="128"/>
        <end position="226"/>
    </location>
</feature>
<evidence type="ECO:0000256" key="11">
    <source>
        <dbReference type="PROSITE-ProRule" id="PRU01091"/>
    </source>
</evidence>